<dbReference type="EMBL" id="BK016009">
    <property type="protein sequence ID" value="DAF89389.1"/>
    <property type="molecule type" value="Genomic_DNA"/>
</dbReference>
<feature type="compositionally biased region" description="Low complexity" evidence="1">
    <location>
        <begin position="84"/>
        <end position="100"/>
    </location>
</feature>
<proteinExistence type="predicted"/>
<evidence type="ECO:0000313" key="2">
    <source>
        <dbReference type="EMBL" id="DAF89389.1"/>
    </source>
</evidence>
<evidence type="ECO:0000256" key="1">
    <source>
        <dbReference type="SAM" id="MobiDB-lite"/>
    </source>
</evidence>
<sequence length="100" mass="9926">MINLSGGIGRAIKKVVSAPLKVVGKVLGVGGAQSVNVSAPDVSGAQVVPSTASPAPEAPVLGTENTAQDKVKKKKGKSRLLINSDNSPSSGSSSYSGLNI</sequence>
<protein>
    <submittedName>
        <fullName evidence="2">Uncharacterized protein</fullName>
    </submittedName>
</protein>
<feature type="region of interest" description="Disordered" evidence="1">
    <location>
        <begin position="44"/>
        <end position="100"/>
    </location>
</feature>
<name>A0A8S5U4N5_9CAUD</name>
<organism evidence="2">
    <name type="scientific">Caudovirales sp. ct2KA10</name>
    <dbReference type="NCBI Taxonomy" id="2825757"/>
    <lineage>
        <taxon>Viruses</taxon>
        <taxon>Duplodnaviria</taxon>
        <taxon>Heunggongvirae</taxon>
        <taxon>Uroviricota</taxon>
        <taxon>Caudoviricetes</taxon>
    </lineage>
</organism>
<accession>A0A8S5U4N5</accession>
<reference evidence="2" key="1">
    <citation type="journal article" date="2021" name="Proc. Natl. Acad. Sci. U.S.A.">
        <title>A Catalog of Tens of Thousands of Viruses from Human Metagenomes Reveals Hidden Associations with Chronic Diseases.</title>
        <authorList>
            <person name="Tisza M.J."/>
            <person name="Buck C.B."/>
        </authorList>
    </citation>
    <scope>NUCLEOTIDE SEQUENCE</scope>
    <source>
        <strain evidence="2">Ct2KA10</strain>
    </source>
</reference>